<dbReference type="InterPro" id="IPR052018">
    <property type="entry name" value="PHP_domain"/>
</dbReference>
<dbReference type="InterPro" id="IPR004013">
    <property type="entry name" value="PHP_dom"/>
</dbReference>
<evidence type="ECO:0000313" key="2">
    <source>
        <dbReference type="EMBL" id="MBG9985715.1"/>
    </source>
</evidence>
<dbReference type="Proteomes" id="UP000721415">
    <property type="component" value="Unassembled WGS sequence"/>
</dbReference>
<evidence type="ECO:0000313" key="3">
    <source>
        <dbReference type="Proteomes" id="UP000721415"/>
    </source>
</evidence>
<dbReference type="Pfam" id="PF02811">
    <property type="entry name" value="PHP"/>
    <property type="match status" value="1"/>
</dbReference>
<organism evidence="2 3">
    <name type="scientific">Facklamia lactis</name>
    <dbReference type="NCBI Taxonomy" id="2749967"/>
    <lineage>
        <taxon>Bacteria</taxon>
        <taxon>Bacillati</taxon>
        <taxon>Bacillota</taxon>
        <taxon>Bacilli</taxon>
        <taxon>Lactobacillales</taxon>
        <taxon>Aerococcaceae</taxon>
        <taxon>Facklamia</taxon>
    </lineage>
</organism>
<proteinExistence type="predicted"/>
<dbReference type="PANTHER" id="PTHR42924:SF3">
    <property type="entry name" value="POLYMERASE_HISTIDINOL PHOSPHATASE N-TERMINAL DOMAIN-CONTAINING PROTEIN"/>
    <property type="match status" value="1"/>
</dbReference>
<accession>A0ABS0LNH5</accession>
<protein>
    <submittedName>
        <fullName evidence="2">CehA/McbA family metallohydrolase</fullName>
    </submittedName>
</protein>
<dbReference type="NCBIfam" id="NF038032">
    <property type="entry name" value="CehA_McbA_metalo"/>
    <property type="match status" value="1"/>
</dbReference>
<dbReference type="RefSeq" id="WP_197114266.1">
    <property type="nucleotide sequence ID" value="NZ_JACBXQ010000001.1"/>
</dbReference>
<dbReference type="PANTHER" id="PTHR42924">
    <property type="entry name" value="EXONUCLEASE"/>
    <property type="match status" value="1"/>
</dbReference>
<dbReference type="Gene3D" id="3.20.20.140">
    <property type="entry name" value="Metal-dependent hydrolases"/>
    <property type="match status" value="1"/>
</dbReference>
<dbReference type="SMART" id="SM00481">
    <property type="entry name" value="POLIIIAc"/>
    <property type="match status" value="1"/>
</dbReference>
<evidence type="ECO:0000259" key="1">
    <source>
        <dbReference type="SMART" id="SM00481"/>
    </source>
</evidence>
<sequence length="487" mass="56398">MNKKQLFKQDFVLYQSSHQSHITYEFYLPAAVDQLEIRFTYDPLVESNYDHLIPCFEREGIARDKLQKGDAFRNLLTLSVNDPERFRGAHHYFNQEQEIRIGEQEASLGFVEGPLLAGNWQVVISCHGLFSPELKGSLEVVGYSKEDWQVKRAEVLTKVVSGQRQRERPLSDRSWTFAKAELHAHTIHSDADQTAEEIMTEAQARALDWLAITDHNTITAIDEIQINDYYQTDVQLIPGLEFTTFYGHFLLHGRPEYLFHNWTEVNLGNFESYIAQLKDWPVNITIAHPFDQGNPWCTGCHWDYQVTDLSNVDAIEVWNSPNPHLSESNKMAYQAWTDLLAQGYELSGHCGQDWHRASHPDERLAYTYFLLPNQASLEEVLSAHRLGRSYASLRPNLEKMVVNDCYQLGDRINHASTWQVDIVLTKLEEGDQIFLKSAKENLKVFISDNDKYVINTSVKMESFSLLRLEIRDKNNFLIMFTNSIYHQ</sequence>
<dbReference type="InterPro" id="IPR016195">
    <property type="entry name" value="Pol/histidinol_Pase-like"/>
</dbReference>
<comment type="caution">
    <text evidence="2">The sequence shown here is derived from an EMBL/GenBank/DDBJ whole genome shotgun (WGS) entry which is preliminary data.</text>
</comment>
<reference evidence="2 3" key="1">
    <citation type="submission" date="2020-07" db="EMBL/GenBank/DDBJ databases">
        <title>Facklamia lactis sp. nov., isolated from raw milk.</title>
        <authorList>
            <person name="Doll E.V."/>
            <person name="Huptas C."/>
            <person name="Staib L."/>
            <person name="Wenning M."/>
            <person name="Scherer S."/>
        </authorList>
    </citation>
    <scope>NUCLEOTIDE SEQUENCE [LARGE SCALE GENOMIC DNA]</scope>
    <source>
        <strain evidence="2 3">DSM 111018</strain>
    </source>
</reference>
<dbReference type="InterPro" id="IPR003141">
    <property type="entry name" value="Pol/His_phosphatase_N"/>
</dbReference>
<keyword evidence="3" id="KW-1185">Reference proteome</keyword>
<dbReference type="EMBL" id="JACBXQ010000001">
    <property type="protein sequence ID" value="MBG9985715.1"/>
    <property type="molecule type" value="Genomic_DNA"/>
</dbReference>
<dbReference type="SUPFAM" id="SSF89550">
    <property type="entry name" value="PHP domain-like"/>
    <property type="match status" value="1"/>
</dbReference>
<name>A0ABS0LNH5_9LACT</name>
<feature type="domain" description="Polymerase/histidinol phosphatase N-terminal" evidence="1">
    <location>
        <begin position="180"/>
        <end position="246"/>
    </location>
</feature>
<gene>
    <name evidence="2" type="ORF">HZY91_02265</name>
</gene>